<sequence length="122" mass="13674">MTARDDRSRPADGTDLLIQEIEGHLLVESARAESRAAATRFGDRLDWLTRAQREEVERVYADDHLALTRTTWRHTARRCQELRAEYEARYRELRRRTLAGGLLAVACALGSALALAAVVAGV</sequence>
<keyword evidence="3" id="KW-1185">Reference proteome</keyword>
<evidence type="ECO:0000313" key="3">
    <source>
        <dbReference type="Proteomes" id="UP000608024"/>
    </source>
</evidence>
<accession>A0A919DXQ4</accession>
<proteinExistence type="predicted"/>
<reference evidence="2" key="1">
    <citation type="journal article" date="2014" name="Int. J. Syst. Evol. Microbiol.">
        <title>Complete genome sequence of Corynebacterium casei LMG S-19264T (=DSM 44701T), isolated from a smear-ripened cheese.</title>
        <authorList>
            <consortium name="US DOE Joint Genome Institute (JGI-PGF)"/>
            <person name="Walter F."/>
            <person name="Albersmeier A."/>
            <person name="Kalinowski J."/>
            <person name="Ruckert C."/>
        </authorList>
    </citation>
    <scope>NUCLEOTIDE SEQUENCE</scope>
    <source>
        <strain evidence="2">JCM 4784</strain>
    </source>
</reference>
<dbReference type="Proteomes" id="UP000608024">
    <property type="component" value="Unassembled WGS sequence"/>
</dbReference>
<dbReference type="RefSeq" id="WP_190139719.1">
    <property type="nucleotide sequence ID" value="NZ_BNBT01000157.1"/>
</dbReference>
<evidence type="ECO:0008006" key="4">
    <source>
        <dbReference type="Google" id="ProtNLM"/>
    </source>
</evidence>
<evidence type="ECO:0000256" key="1">
    <source>
        <dbReference type="SAM" id="Phobius"/>
    </source>
</evidence>
<keyword evidence="1" id="KW-0472">Membrane</keyword>
<gene>
    <name evidence="2" type="ORF">GCM10018785_64920</name>
</gene>
<dbReference type="AlphaFoldDB" id="A0A919DXQ4"/>
<dbReference type="EMBL" id="BNBT01000157">
    <property type="protein sequence ID" value="GHE88549.1"/>
    <property type="molecule type" value="Genomic_DNA"/>
</dbReference>
<comment type="caution">
    <text evidence="2">The sequence shown here is derived from an EMBL/GenBank/DDBJ whole genome shotgun (WGS) entry which is preliminary data.</text>
</comment>
<feature type="transmembrane region" description="Helical" evidence="1">
    <location>
        <begin position="98"/>
        <end position="120"/>
    </location>
</feature>
<name>A0A919DXQ4_9ACTN</name>
<keyword evidence="1" id="KW-1133">Transmembrane helix</keyword>
<evidence type="ECO:0000313" key="2">
    <source>
        <dbReference type="EMBL" id="GHE88549.1"/>
    </source>
</evidence>
<organism evidence="2 3">
    <name type="scientific">Streptomyces longispororuber</name>
    <dbReference type="NCBI Taxonomy" id="68230"/>
    <lineage>
        <taxon>Bacteria</taxon>
        <taxon>Bacillati</taxon>
        <taxon>Actinomycetota</taxon>
        <taxon>Actinomycetes</taxon>
        <taxon>Kitasatosporales</taxon>
        <taxon>Streptomycetaceae</taxon>
        <taxon>Streptomyces</taxon>
    </lineage>
</organism>
<keyword evidence="1" id="KW-0812">Transmembrane</keyword>
<reference evidence="2" key="2">
    <citation type="submission" date="2020-09" db="EMBL/GenBank/DDBJ databases">
        <authorList>
            <person name="Sun Q."/>
            <person name="Ohkuma M."/>
        </authorList>
    </citation>
    <scope>NUCLEOTIDE SEQUENCE</scope>
    <source>
        <strain evidence="2">JCM 4784</strain>
    </source>
</reference>
<protein>
    <recommendedName>
        <fullName evidence="4">Cytochrome C oxidase subunit I</fullName>
    </recommendedName>
</protein>